<protein>
    <submittedName>
        <fullName evidence="2">ROK family protein</fullName>
    </submittedName>
</protein>
<organism evidence="2 3">
    <name type="scientific">Arachnia propionica</name>
    <dbReference type="NCBI Taxonomy" id="1750"/>
    <lineage>
        <taxon>Bacteria</taxon>
        <taxon>Bacillati</taxon>
        <taxon>Actinomycetota</taxon>
        <taxon>Actinomycetes</taxon>
        <taxon>Propionibacteriales</taxon>
        <taxon>Propionibacteriaceae</taxon>
        <taxon>Arachnia</taxon>
    </lineage>
</organism>
<comment type="similarity">
    <text evidence="1">Belongs to the ROK (NagC/XylR) family.</text>
</comment>
<dbReference type="PANTHER" id="PTHR18964">
    <property type="entry name" value="ROK (REPRESSOR, ORF, KINASE) FAMILY"/>
    <property type="match status" value="1"/>
</dbReference>
<gene>
    <name evidence="2" type="ORF">EII34_01835</name>
</gene>
<dbReference type="PANTHER" id="PTHR18964:SF169">
    <property type="entry name" value="N-ACETYLMANNOSAMINE KINASE"/>
    <property type="match status" value="1"/>
</dbReference>
<accession>A0A3P1TD76</accession>
<dbReference type="AlphaFoldDB" id="A0A3P1TD76"/>
<dbReference type="SUPFAM" id="SSF53067">
    <property type="entry name" value="Actin-like ATPase domain"/>
    <property type="match status" value="1"/>
</dbReference>
<evidence type="ECO:0000256" key="1">
    <source>
        <dbReference type="ARBA" id="ARBA00006479"/>
    </source>
</evidence>
<reference evidence="2 3" key="1">
    <citation type="submission" date="2018-11" db="EMBL/GenBank/DDBJ databases">
        <title>Genomes From Bacteria Associated with the Canine Oral Cavity: a Test Case for Automated Genome-Based Taxonomic Assignment.</title>
        <authorList>
            <person name="Coil D.A."/>
            <person name="Jospin G."/>
            <person name="Darling A.E."/>
            <person name="Wallis C."/>
            <person name="Davis I.J."/>
            <person name="Harris S."/>
            <person name="Eisen J.A."/>
            <person name="Holcombe L.J."/>
            <person name="O'Flynn C."/>
        </authorList>
    </citation>
    <scope>NUCLEOTIDE SEQUENCE [LARGE SCALE GENOMIC DNA]</scope>
    <source>
        <strain evidence="2 3">OH887_COT-365</strain>
    </source>
</reference>
<dbReference type="Pfam" id="PF00480">
    <property type="entry name" value="ROK"/>
    <property type="match status" value="1"/>
</dbReference>
<dbReference type="EMBL" id="RQZG01000001">
    <property type="protein sequence ID" value="RRD07248.1"/>
    <property type="molecule type" value="Genomic_DNA"/>
</dbReference>
<sequence>MVTAGIDIGGTKTTAVLTDADGTVLASRTITSGRGGPALLDGAARLLGELELSSGLHARAVGVGVAGVIDPGSGKVLAASGTFPDWAGRYPGNALSERLGRPVRLVNDVNAFLGGEVRWGVLRGARDALAIMLGTGVGGAFLLDGQLRGGPRGSAGEIGHTPGYSQLVCTCGGIGHLETLASGRSLGLRYAELTGVDGLGGREVAELARSGDAAAGDVFTRAAEALAQAVVVATTLLDLTDVVVGGGVSAAWDLLEPPLIASLTAAPPVTVPIPRVHRASLSSTALGAAALAQSTRIDTIVRKT</sequence>
<dbReference type="InterPro" id="IPR000600">
    <property type="entry name" value="ROK"/>
</dbReference>
<dbReference type="InterPro" id="IPR049874">
    <property type="entry name" value="ROK_cs"/>
</dbReference>
<dbReference type="InterPro" id="IPR043129">
    <property type="entry name" value="ATPase_NBD"/>
</dbReference>
<dbReference type="PROSITE" id="PS01125">
    <property type="entry name" value="ROK"/>
    <property type="match status" value="1"/>
</dbReference>
<dbReference type="OrthoDB" id="9810372at2"/>
<name>A0A3P1TD76_9ACTN</name>
<evidence type="ECO:0000313" key="3">
    <source>
        <dbReference type="Proteomes" id="UP000280819"/>
    </source>
</evidence>
<proteinExistence type="inferred from homology"/>
<dbReference type="Proteomes" id="UP000280819">
    <property type="component" value="Unassembled WGS sequence"/>
</dbReference>
<dbReference type="Gene3D" id="3.30.420.40">
    <property type="match status" value="2"/>
</dbReference>
<comment type="caution">
    <text evidence="2">The sequence shown here is derived from an EMBL/GenBank/DDBJ whole genome shotgun (WGS) entry which is preliminary data.</text>
</comment>
<dbReference type="RefSeq" id="WP_124842262.1">
    <property type="nucleotide sequence ID" value="NZ_JAUNKP010000001.1"/>
</dbReference>
<evidence type="ECO:0000313" key="2">
    <source>
        <dbReference type="EMBL" id="RRD07248.1"/>
    </source>
</evidence>